<dbReference type="Gene3D" id="1.10.150.20">
    <property type="entry name" value="5' to 3' exonuclease, C-terminal subdomain"/>
    <property type="match status" value="1"/>
</dbReference>
<evidence type="ECO:0000313" key="14">
    <source>
        <dbReference type="EMBL" id="KXJ92834.1"/>
    </source>
</evidence>
<dbReference type="Gene3D" id="3.30.460.10">
    <property type="entry name" value="Beta Polymerase, domain 2"/>
    <property type="match status" value="1"/>
</dbReference>
<comment type="function">
    <text evidence="11">DNA polymerase that functions in several pathways of DNA repair. Involved in base excision repair (BER) responsible for repair of lesions that give rise to abasic (AP) sites in DNA. Also contributes to DNA double-strand break repair by non-homologous end joining and homologous recombination. Has both template-dependent and template-independent (terminal transferase) DNA polymerase activities. Has also a 5'-deoxyribose-5-phosphate lyase (dRP lyase) activity.</text>
</comment>
<dbReference type="PANTHER" id="PTHR11276:SF29">
    <property type="entry name" value="DNA POLYMERASE TYPE-X FAMILY PROTEIN POL4"/>
    <property type="match status" value="1"/>
</dbReference>
<dbReference type="InterPro" id="IPR010996">
    <property type="entry name" value="HHH_MUS81"/>
</dbReference>
<dbReference type="Pfam" id="PF14716">
    <property type="entry name" value="HHH_8"/>
    <property type="match status" value="1"/>
</dbReference>
<organism evidence="14 15">
    <name type="scientific">Microdochium bolleyi</name>
    <dbReference type="NCBI Taxonomy" id="196109"/>
    <lineage>
        <taxon>Eukaryota</taxon>
        <taxon>Fungi</taxon>
        <taxon>Dikarya</taxon>
        <taxon>Ascomycota</taxon>
        <taxon>Pezizomycotina</taxon>
        <taxon>Sordariomycetes</taxon>
        <taxon>Xylariomycetidae</taxon>
        <taxon>Xylariales</taxon>
        <taxon>Microdochiaceae</taxon>
        <taxon>Microdochium</taxon>
    </lineage>
</organism>
<dbReference type="CDD" id="cd00141">
    <property type="entry name" value="NT_POLXc"/>
    <property type="match status" value="1"/>
</dbReference>
<dbReference type="GO" id="GO:0005634">
    <property type="term" value="C:nucleus"/>
    <property type="evidence" value="ECO:0007669"/>
    <property type="project" value="UniProtKB-SubCell"/>
</dbReference>
<evidence type="ECO:0000256" key="3">
    <source>
        <dbReference type="ARBA" id="ARBA00022679"/>
    </source>
</evidence>
<dbReference type="PRINTS" id="PR00869">
    <property type="entry name" value="DNAPOLX"/>
</dbReference>
<feature type="compositionally biased region" description="Low complexity" evidence="12">
    <location>
        <begin position="86"/>
        <end position="98"/>
    </location>
</feature>
<dbReference type="GO" id="GO:0006303">
    <property type="term" value="P:double-strand break repair via nonhomologous end joining"/>
    <property type="evidence" value="ECO:0007669"/>
    <property type="project" value="TreeGrafter"/>
</dbReference>
<evidence type="ECO:0000256" key="6">
    <source>
        <dbReference type="ARBA" id="ARBA00022763"/>
    </source>
</evidence>
<dbReference type="OrthoDB" id="205514at2759"/>
<dbReference type="SUPFAM" id="SSF47802">
    <property type="entry name" value="DNA polymerase beta, N-terminal domain-like"/>
    <property type="match status" value="1"/>
</dbReference>
<dbReference type="EMBL" id="KQ964248">
    <property type="protein sequence ID" value="KXJ92834.1"/>
    <property type="molecule type" value="Genomic_DNA"/>
</dbReference>
<evidence type="ECO:0000256" key="11">
    <source>
        <dbReference type="RuleBase" id="RU366014"/>
    </source>
</evidence>
<dbReference type="SUPFAM" id="SSF81301">
    <property type="entry name" value="Nucleotidyltransferase"/>
    <property type="match status" value="1"/>
</dbReference>
<evidence type="ECO:0000256" key="2">
    <source>
        <dbReference type="ARBA" id="ARBA00008323"/>
    </source>
</evidence>
<dbReference type="Pfam" id="PF14792">
    <property type="entry name" value="DNA_pol_B_palm"/>
    <property type="match status" value="1"/>
</dbReference>
<dbReference type="Pfam" id="PF14791">
    <property type="entry name" value="DNA_pol_B_thumb"/>
    <property type="match status" value="1"/>
</dbReference>
<dbReference type="InterPro" id="IPR002054">
    <property type="entry name" value="DNA-dir_DNA_pol_X"/>
</dbReference>
<dbReference type="Pfam" id="PF10391">
    <property type="entry name" value="DNA_pol_lambd_f"/>
    <property type="match status" value="1"/>
</dbReference>
<gene>
    <name evidence="14" type="ORF">Micbo1qcDRAFT_232520</name>
</gene>
<reference evidence="15" key="1">
    <citation type="submission" date="2016-02" db="EMBL/GenBank/DDBJ databases">
        <title>Draft genome sequence of Microdochium bolleyi, a fungal endophyte of beachgrass.</title>
        <authorList>
            <consortium name="DOE Joint Genome Institute"/>
            <person name="David A.S."/>
            <person name="May G."/>
            <person name="Haridas S."/>
            <person name="Lim J."/>
            <person name="Wang M."/>
            <person name="Labutti K."/>
            <person name="Lipzen A."/>
            <person name="Barry K."/>
            <person name="Grigoriev I.V."/>
        </authorList>
    </citation>
    <scope>NUCLEOTIDE SEQUENCE [LARGE SCALE GENOMIC DNA]</scope>
    <source>
        <strain evidence="15">J235TASD1</strain>
    </source>
</reference>
<dbReference type="FunFam" id="1.10.150.110:FF:000005">
    <property type="entry name" value="DNA polymerase POL4"/>
    <property type="match status" value="1"/>
</dbReference>
<dbReference type="FunFam" id="1.10.150.20:FF:000010">
    <property type="entry name" value="DNA polymerase lambda"/>
    <property type="match status" value="1"/>
</dbReference>
<keyword evidence="3 11" id="KW-0808">Transferase</keyword>
<evidence type="ECO:0000256" key="12">
    <source>
        <dbReference type="SAM" id="MobiDB-lite"/>
    </source>
</evidence>
<keyword evidence="8 11" id="KW-0234">DNA repair</keyword>
<dbReference type="InterPro" id="IPR043519">
    <property type="entry name" value="NT_sf"/>
</dbReference>
<dbReference type="InterPro" id="IPR037160">
    <property type="entry name" value="DNA_Pol_thumb_sf"/>
</dbReference>
<evidence type="ECO:0000259" key="13">
    <source>
        <dbReference type="PROSITE" id="PS50172"/>
    </source>
</evidence>
<comment type="subcellular location">
    <subcellularLocation>
        <location evidence="1 11">Nucleus</location>
    </subcellularLocation>
</comment>
<comment type="catalytic activity">
    <reaction evidence="10 11">
        <text>DNA(n) + a 2'-deoxyribonucleoside 5'-triphosphate = DNA(n+1) + diphosphate</text>
        <dbReference type="Rhea" id="RHEA:22508"/>
        <dbReference type="Rhea" id="RHEA-COMP:17339"/>
        <dbReference type="Rhea" id="RHEA-COMP:17340"/>
        <dbReference type="ChEBI" id="CHEBI:33019"/>
        <dbReference type="ChEBI" id="CHEBI:61560"/>
        <dbReference type="ChEBI" id="CHEBI:173112"/>
        <dbReference type="EC" id="2.7.7.7"/>
    </reaction>
</comment>
<dbReference type="InterPro" id="IPR022312">
    <property type="entry name" value="DNA_pol_X"/>
</dbReference>
<dbReference type="PROSITE" id="PS50172">
    <property type="entry name" value="BRCT"/>
    <property type="match status" value="1"/>
</dbReference>
<dbReference type="Gene3D" id="3.30.210.10">
    <property type="entry name" value="DNA polymerase, thumb domain"/>
    <property type="match status" value="1"/>
</dbReference>
<comment type="similarity">
    <text evidence="2 11">Belongs to the DNA polymerase type-X family.</text>
</comment>
<feature type="region of interest" description="Disordered" evidence="12">
    <location>
        <begin position="164"/>
        <end position="244"/>
    </location>
</feature>
<keyword evidence="5" id="KW-0479">Metal-binding</keyword>
<dbReference type="SUPFAM" id="SSF81585">
    <property type="entry name" value="PsbU/PolX domain-like"/>
    <property type="match status" value="1"/>
</dbReference>
<name>A0A136J6M4_9PEZI</name>
<evidence type="ECO:0000256" key="4">
    <source>
        <dbReference type="ARBA" id="ARBA00022695"/>
    </source>
</evidence>
<evidence type="ECO:0000313" key="15">
    <source>
        <dbReference type="Proteomes" id="UP000070501"/>
    </source>
</evidence>
<dbReference type="SMART" id="SM00483">
    <property type="entry name" value="POLXc"/>
    <property type="match status" value="1"/>
</dbReference>
<feature type="region of interest" description="Disordered" evidence="12">
    <location>
        <begin position="70"/>
        <end position="122"/>
    </location>
</feature>
<keyword evidence="6 11" id="KW-0227">DNA damage</keyword>
<dbReference type="EC" id="2.7.7.7" evidence="11"/>
<dbReference type="InterPro" id="IPR018944">
    <property type="entry name" value="DNA_pol_lambd_fingers_domain"/>
</dbReference>
<protein>
    <recommendedName>
        <fullName evidence="11">DNA polymerase</fullName>
        <ecNumber evidence="11">2.7.7.7</ecNumber>
    </recommendedName>
</protein>
<dbReference type="InterPro" id="IPR028207">
    <property type="entry name" value="DNA_pol_B_palm_palm"/>
</dbReference>
<dbReference type="InterPro" id="IPR019843">
    <property type="entry name" value="DNA_pol-X_BS"/>
</dbReference>
<dbReference type="PROSITE" id="PS00522">
    <property type="entry name" value="DNA_POLYMERASE_X"/>
    <property type="match status" value="1"/>
</dbReference>
<keyword evidence="9 11" id="KW-0539">Nucleus</keyword>
<evidence type="ECO:0000256" key="8">
    <source>
        <dbReference type="ARBA" id="ARBA00023204"/>
    </source>
</evidence>
<keyword evidence="15" id="KW-1185">Reference proteome</keyword>
<dbReference type="PRINTS" id="PR00870">
    <property type="entry name" value="DNAPOLXBETA"/>
</dbReference>
<keyword evidence="4 11" id="KW-0548">Nucleotidyltransferase</keyword>
<dbReference type="AlphaFoldDB" id="A0A136J6M4"/>
<proteinExistence type="inferred from homology"/>
<dbReference type="Gene3D" id="1.10.150.110">
    <property type="entry name" value="DNA polymerase beta, N-terminal domain-like"/>
    <property type="match status" value="1"/>
</dbReference>
<dbReference type="InParanoid" id="A0A136J6M4"/>
<dbReference type="GO" id="GO:0046872">
    <property type="term" value="F:metal ion binding"/>
    <property type="evidence" value="ECO:0007669"/>
    <property type="project" value="UniProtKB-UniRule"/>
</dbReference>
<dbReference type="Proteomes" id="UP000070501">
    <property type="component" value="Unassembled WGS sequence"/>
</dbReference>
<dbReference type="InterPro" id="IPR002008">
    <property type="entry name" value="DNA_pol_X_beta-like"/>
</dbReference>
<feature type="compositionally biased region" description="Basic and acidic residues" evidence="12">
    <location>
        <begin position="76"/>
        <end position="85"/>
    </location>
</feature>
<feature type="domain" description="BRCT" evidence="13">
    <location>
        <begin position="83"/>
        <end position="153"/>
    </location>
</feature>
<evidence type="ECO:0000256" key="10">
    <source>
        <dbReference type="ARBA" id="ARBA00049244"/>
    </source>
</evidence>
<dbReference type="InterPro" id="IPR001357">
    <property type="entry name" value="BRCT_dom"/>
</dbReference>
<dbReference type="STRING" id="196109.A0A136J6M4"/>
<evidence type="ECO:0000256" key="9">
    <source>
        <dbReference type="ARBA" id="ARBA00023242"/>
    </source>
</evidence>
<evidence type="ECO:0000256" key="1">
    <source>
        <dbReference type="ARBA" id="ARBA00004123"/>
    </source>
</evidence>
<dbReference type="InterPro" id="IPR029398">
    <property type="entry name" value="PolB_thumb"/>
</dbReference>
<dbReference type="FunFam" id="3.30.210.10:FF:000005">
    <property type="entry name" value="DNA polymerase IV"/>
    <property type="match status" value="1"/>
</dbReference>
<evidence type="ECO:0000256" key="5">
    <source>
        <dbReference type="ARBA" id="ARBA00022723"/>
    </source>
</evidence>
<sequence>MALEFPTVYLLPVFIDPDRFLELQSSTPTLTHDIQEADVVVANLSQPGRARFELRRLGLVTEPVALLPGSDALSSTHDEAADGGRRASTASVSSGTASPDSVIDLTADEPRTSLRTRKRPRKNVEPVVQVVKLSWLSDSLGSGKVLPIDDYLTYHGKVKAVVENTERKAPAQTRAPPKPDDILGRAQLDGPRPESHSRSAAFPHSYKRQHQHERTSPTSPSSQSKRPRLLQETTSEHDIGAHLPPVPSYLHTTYSCERPSPADPPNDAFIEELKTIRTYRTLNDDKIGVRAYSTAIAALCAYPYEISTAGEIERLPGCSAKIAARWKEWKQQGFLQENRDAENDERLSVLHLFYQIWGVGETTAREFFNKGWRELDDIIEFGWESITRVQQIGIKYYDEFLDRIPRDEVAAIGDVILEHANKVHPGFQMVIVGSYRRGRKDSGDVDVVLSNPDESATANFVEKIVISLENAKFITHTLTLSTRNSERGQCPLPWKGEDRKPGTGFDTLDKALVVWQDPVFDHTKVSKNPNPHRRVDIIISPWKTAGCAVIGWSGGTTFERDLRRYCKKEKRLKFDSSGIRNRVDGGWVDLESDLDGPAPDLLTAEKRVFAGLGLEWRPPQERVTG</sequence>
<accession>A0A136J6M4</accession>
<dbReference type="PANTHER" id="PTHR11276">
    <property type="entry name" value="DNA POLYMERASE TYPE-X FAMILY MEMBER"/>
    <property type="match status" value="1"/>
</dbReference>
<dbReference type="GO" id="GO:0003887">
    <property type="term" value="F:DNA-directed DNA polymerase activity"/>
    <property type="evidence" value="ECO:0007669"/>
    <property type="project" value="UniProtKB-UniRule"/>
</dbReference>
<dbReference type="InterPro" id="IPR027421">
    <property type="entry name" value="DNA_pol_lamdba_lyase_dom_sf"/>
</dbReference>
<keyword evidence="7 11" id="KW-0239">DNA-directed DNA polymerase</keyword>
<evidence type="ECO:0000256" key="7">
    <source>
        <dbReference type="ARBA" id="ARBA00022932"/>
    </source>
</evidence>
<dbReference type="GO" id="GO:0003677">
    <property type="term" value="F:DNA binding"/>
    <property type="evidence" value="ECO:0007669"/>
    <property type="project" value="UniProtKB-UniRule"/>
</dbReference>